<dbReference type="InterPro" id="IPR009057">
    <property type="entry name" value="Homeodomain-like_sf"/>
</dbReference>
<dbReference type="GO" id="GO:1990837">
    <property type="term" value="F:sequence-specific double-stranded DNA binding"/>
    <property type="evidence" value="ECO:0007669"/>
    <property type="project" value="TreeGrafter"/>
</dbReference>
<evidence type="ECO:0000256" key="3">
    <source>
        <dbReference type="ARBA" id="ARBA00023125"/>
    </source>
</evidence>
<dbReference type="PANTHER" id="PTHR46255:SF3">
    <property type="entry name" value="HOMEOBOX DOMAIN-CONTAINING PROTEIN"/>
    <property type="match status" value="1"/>
</dbReference>
<evidence type="ECO:0000256" key="1">
    <source>
        <dbReference type="ARBA" id="ARBA00004123"/>
    </source>
</evidence>
<dbReference type="InterPro" id="IPR000047">
    <property type="entry name" value="HTH_motif"/>
</dbReference>
<dbReference type="Pfam" id="PF03826">
    <property type="entry name" value="OAR"/>
    <property type="match status" value="1"/>
</dbReference>
<dbReference type="SUPFAM" id="SSF46689">
    <property type="entry name" value="Homeodomain-like"/>
    <property type="match status" value="1"/>
</dbReference>
<dbReference type="InterPro" id="IPR052631">
    <property type="entry name" value="Paired_homeobox_Bicoid"/>
</dbReference>
<dbReference type="Proteomes" id="UP000085678">
    <property type="component" value="Unplaced"/>
</dbReference>
<feature type="DNA-binding region" description="Homeobox" evidence="6">
    <location>
        <begin position="134"/>
        <end position="193"/>
    </location>
</feature>
<dbReference type="PROSITE" id="PS50803">
    <property type="entry name" value="OAR"/>
    <property type="match status" value="1"/>
</dbReference>
<evidence type="ECO:0000256" key="8">
    <source>
        <dbReference type="SAM" id="MobiDB-lite"/>
    </source>
</evidence>
<keyword evidence="4 6" id="KW-0371">Homeobox</keyword>
<feature type="region of interest" description="Disordered" evidence="8">
    <location>
        <begin position="1"/>
        <end position="69"/>
    </location>
</feature>
<keyword evidence="3 6" id="KW-0238">DNA-binding</keyword>
<evidence type="ECO:0000256" key="2">
    <source>
        <dbReference type="ARBA" id="ARBA00022473"/>
    </source>
</evidence>
<keyword evidence="5 6" id="KW-0539">Nucleus</keyword>
<dbReference type="GO" id="GO:0000981">
    <property type="term" value="F:DNA-binding transcription factor activity, RNA polymerase II-specific"/>
    <property type="evidence" value="ECO:0007669"/>
    <property type="project" value="InterPro"/>
</dbReference>
<evidence type="ECO:0000256" key="6">
    <source>
        <dbReference type="PROSITE-ProRule" id="PRU00108"/>
    </source>
</evidence>
<name>A0A1S3H7X4_LINAN</name>
<dbReference type="GeneID" id="106152904"/>
<dbReference type="PANTHER" id="PTHR46255">
    <property type="entry name" value="SHORT STATURE HOMEOBOX"/>
    <property type="match status" value="1"/>
</dbReference>
<evidence type="ECO:0000259" key="9">
    <source>
        <dbReference type="PROSITE" id="PS50071"/>
    </source>
</evidence>
<protein>
    <submittedName>
        <fullName evidence="12">Short stature homeobox protein 2-like</fullName>
    </submittedName>
</protein>
<dbReference type="InterPro" id="IPR001356">
    <property type="entry name" value="HD"/>
</dbReference>
<reference evidence="12" key="1">
    <citation type="submission" date="2025-08" db="UniProtKB">
        <authorList>
            <consortium name="RefSeq"/>
        </authorList>
    </citation>
    <scope>IDENTIFICATION</scope>
    <source>
        <tissue evidence="12">Gonads</tissue>
    </source>
</reference>
<dbReference type="InterPro" id="IPR017970">
    <property type="entry name" value="Homeobox_CS"/>
</dbReference>
<keyword evidence="11" id="KW-1185">Reference proteome</keyword>
<dbReference type="STRING" id="7574.A0A1S3H7X4"/>
<dbReference type="FunFam" id="1.10.10.60:FF:000057">
    <property type="entry name" value="Short stature homeobox 2"/>
    <property type="match status" value="1"/>
</dbReference>
<evidence type="ECO:0000256" key="7">
    <source>
        <dbReference type="RuleBase" id="RU000682"/>
    </source>
</evidence>
<dbReference type="OrthoDB" id="6159439at2759"/>
<gene>
    <name evidence="12" type="primary">LOC106152904</name>
</gene>
<dbReference type="RefSeq" id="XP_013382098.1">
    <property type="nucleotide sequence ID" value="XM_013526644.1"/>
</dbReference>
<dbReference type="FunCoup" id="A0A1S3H7X4">
    <property type="interactions" value="84"/>
</dbReference>
<evidence type="ECO:0000313" key="11">
    <source>
        <dbReference type="Proteomes" id="UP000085678"/>
    </source>
</evidence>
<comment type="subcellular location">
    <subcellularLocation>
        <location evidence="1 6 7">Nucleus</location>
    </subcellularLocation>
</comment>
<proteinExistence type="predicted"/>
<dbReference type="Pfam" id="PF00046">
    <property type="entry name" value="Homeodomain"/>
    <property type="match status" value="1"/>
</dbReference>
<evidence type="ECO:0000256" key="5">
    <source>
        <dbReference type="ARBA" id="ARBA00023242"/>
    </source>
</evidence>
<keyword evidence="2" id="KW-0217">Developmental protein</keyword>
<feature type="compositionally biased region" description="Polar residues" evidence="8">
    <location>
        <begin position="45"/>
        <end position="60"/>
    </location>
</feature>
<dbReference type="PROSITE" id="PS50071">
    <property type="entry name" value="HOMEOBOX_2"/>
    <property type="match status" value="1"/>
</dbReference>
<dbReference type="KEGG" id="lak:106152904"/>
<sequence>MERLSAFVSKSFNPSRQDVAADPETVPAKNDGAAAADESRAGISVRSTFDSKGSLSPEESCNSKEMTEKAPVHTVQSTGVTSTLVVAGEGHLKTPLCRQTTPGKGKEVMEEDICEFPNHEPSHSDSEDLPKIKQRRSRTNFTLEQLQELERLFDETHYPDAFMREELSQRLGLSEARVQVWFQNRRAKCRKQESQVQKGIFIQPGVTIGGDSCRLAPYINMPSMRLTLDRLHAMPHLGQFDPTHFTQNPYLLMAAAASPHSYGSLSLGPLSPVDYSVSLTKNSSIADLRLKAKKHAATLGL</sequence>
<evidence type="ECO:0000256" key="4">
    <source>
        <dbReference type="ARBA" id="ARBA00023155"/>
    </source>
</evidence>
<evidence type="ECO:0000313" key="12">
    <source>
        <dbReference type="RefSeq" id="XP_013382098.1"/>
    </source>
</evidence>
<dbReference type="CDD" id="cd00086">
    <property type="entry name" value="homeodomain"/>
    <property type="match status" value="1"/>
</dbReference>
<dbReference type="Gene3D" id="1.10.10.60">
    <property type="entry name" value="Homeodomain-like"/>
    <property type="match status" value="1"/>
</dbReference>
<organism evidence="11 12">
    <name type="scientific">Lingula anatina</name>
    <name type="common">Brachiopod</name>
    <name type="synonym">Lingula unguis</name>
    <dbReference type="NCBI Taxonomy" id="7574"/>
    <lineage>
        <taxon>Eukaryota</taxon>
        <taxon>Metazoa</taxon>
        <taxon>Spiralia</taxon>
        <taxon>Lophotrochozoa</taxon>
        <taxon>Brachiopoda</taxon>
        <taxon>Linguliformea</taxon>
        <taxon>Lingulata</taxon>
        <taxon>Lingulida</taxon>
        <taxon>Linguloidea</taxon>
        <taxon>Lingulidae</taxon>
        <taxon>Lingula</taxon>
    </lineage>
</organism>
<dbReference type="PRINTS" id="PR00031">
    <property type="entry name" value="HTHREPRESSR"/>
</dbReference>
<accession>A0A1S3H7X4</accession>
<evidence type="ECO:0000259" key="10">
    <source>
        <dbReference type="PROSITE" id="PS50803"/>
    </source>
</evidence>
<dbReference type="InParanoid" id="A0A1S3H7X4"/>
<dbReference type="GO" id="GO:0005634">
    <property type="term" value="C:nucleus"/>
    <property type="evidence" value="ECO:0007669"/>
    <property type="project" value="UniProtKB-SubCell"/>
</dbReference>
<dbReference type="PROSITE" id="PS00027">
    <property type="entry name" value="HOMEOBOX_1"/>
    <property type="match status" value="1"/>
</dbReference>
<feature type="domain" description="Homeobox" evidence="9">
    <location>
        <begin position="132"/>
        <end position="192"/>
    </location>
</feature>
<dbReference type="SMART" id="SM00389">
    <property type="entry name" value="HOX"/>
    <property type="match status" value="1"/>
</dbReference>
<feature type="domain" description="OAR" evidence="10">
    <location>
        <begin position="283"/>
        <end position="296"/>
    </location>
</feature>
<dbReference type="AlphaFoldDB" id="A0A1S3H7X4"/>
<dbReference type="InterPro" id="IPR003654">
    <property type="entry name" value="OAR_dom"/>
</dbReference>